<feature type="domain" description="Calcineurin-like phosphoesterase" evidence="4">
    <location>
        <begin position="34"/>
        <end position="270"/>
    </location>
</feature>
<dbReference type="PRINTS" id="PR01607">
    <property type="entry name" value="APYRASEFAMLY"/>
</dbReference>
<reference evidence="7" key="1">
    <citation type="journal article" date="2018" name="Front. Microbiol.">
        <title>Genome-Based Analysis Reveals the Taxonomy and Diversity of the Family Idiomarinaceae.</title>
        <authorList>
            <person name="Liu Y."/>
            <person name="Lai Q."/>
            <person name="Shao Z."/>
        </authorList>
    </citation>
    <scope>NUCLEOTIDE SEQUENCE [LARGE SCALE GENOMIC DNA]</scope>
    <source>
        <strain evidence="7">KYW314</strain>
    </source>
</reference>
<dbReference type="Gene3D" id="3.90.780.10">
    <property type="entry name" value="5'-Nucleotidase, C-terminal domain"/>
    <property type="match status" value="1"/>
</dbReference>
<dbReference type="InterPro" id="IPR008334">
    <property type="entry name" value="5'-Nucleotdase_C"/>
</dbReference>
<dbReference type="InterPro" id="IPR029052">
    <property type="entry name" value="Metallo-depent_PP-like"/>
</dbReference>
<dbReference type="SUPFAM" id="SSF56300">
    <property type="entry name" value="Metallo-dependent phosphatases"/>
    <property type="match status" value="1"/>
</dbReference>
<dbReference type="PROSITE" id="PS00786">
    <property type="entry name" value="5_NUCLEOTIDASE_2"/>
    <property type="match status" value="1"/>
</dbReference>
<dbReference type="RefSeq" id="WP_169929810.1">
    <property type="nucleotide sequence ID" value="NZ_PIPR01000001.1"/>
</dbReference>
<dbReference type="InterPro" id="IPR006146">
    <property type="entry name" value="5'-Nucleotdase_CS"/>
</dbReference>
<dbReference type="GO" id="GO:0030288">
    <property type="term" value="C:outer membrane-bounded periplasmic space"/>
    <property type="evidence" value="ECO:0007669"/>
    <property type="project" value="TreeGrafter"/>
</dbReference>
<feature type="domain" description="5'-Nucleotidase C-terminal" evidence="5">
    <location>
        <begin position="359"/>
        <end position="542"/>
    </location>
</feature>
<dbReference type="Pfam" id="PF00149">
    <property type="entry name" value="Metallophos"/>
    <property type="match status" value="1"/>
</dbReference>
<evidence type="ECO:0000313" key="7">
    <source>
        <dbReference type="Proteomes" id="UP000287766"/>
    </source>
</evidence>
<dbReference type="GO" id="GO:0009166">
    <property type="term" value="P:nucleotide catabolic process"/>
    <property type="evidence" value="ECO:0007669"/>
    <property type="project" value="InterPro"/>
</dbReference>
<name>A0A7Z7ETG0_9GAMM</name>
<dbReference type="SUPFAM" id="SSF55816">
    <property type="entry name" value="5'-nucleotidase (syn. UDP-sugar hydrolase), C-terminal domain"/>
    <property type="match status" value="1"/>
</dbReference>
<dbReference type="NCBIfam" id="NF006938">
    <property type="entry name" value="PRK09420.1"/>
    <property type="match status" value="1"/>
</dbReference>
<feature type="signal peptide" evidence="3">
    <location>
        <begin position="1"/>
        <end position="25"/>
    </location>
</feature>
<dbReference type="AlphaFoldDB" id="A0A7Z7ETG0"/>
<dbReference type="InterPro" id="IPR004843">
    <property type="entry name" value="Calcineurin-like_PHP"/>
</dbReference>
<keyword evidence="3" id="KW-0547">Nucleotide-binding</keyword>
<keyword evidence="3" id="KW-0378">Hydrolase</keyword>
<dbReference type="GO" id="GO:0046872">
    <property type="term" value="F:metal ion binding"/>
    <property type="evidence" value="ECO:0007669"/>
    <property type="project" value="InterPro"/>
</dbReference>
<evidence type="ECO:0000256" key="1">
    <source>
        <dbReference type="ARBA" id="ARBA00006654"/>
    </source>
</evidence>
<evidence type="ECO:0000256" key="2">
    <source>
        <dbReference type="ARBA" id="ARBA00022729"/>
    </source>
</evidence>
<dbReference type="EMBL" id="PIPR01000001">
    <property type="protein sequence ID" value="RUO41078.1"/>
    <property type="molecule type" value="Genomic_DNA"/>
</dbReference>
<evidence type="ECO:0000259" key="4">
    <source>
        <dbReference type="Pfam" id="PF00149"/>
    </source>
</evidence>
<evidence type="ECO:0000259" key="5">
    <source>
        <dbReference type="Pfam" id="PF02872"/>
    </source>
</evidence>
<dbReference type="PANTHER" id="PTHR11575">
    <property type="entry name" value="5'-NUCLEOTIDASE-RELATED"/>
    <property type="match status" value="1"/>
</dbReference>
<dbReference type="Gene3D" id="3.60.21.10">
    <property type="match status" value="1"/>
</dbReference>
<dbReference type="GO" id="GO:0016788">
    <property type="term" value="F:hydrolase activity, acting on ester bonds"/>
    <property type="evidence" value="ECO:0007669"/>
    <property type="project" value="InterPro"/>
</dbReference>
<comment type="similarity">
    <text evidence="1 3">Belongs to the 5'-nucleotidase family.</text>
</comment>
<protein>
    <submittedName>
        <fullName evidence="6">Bifunctional 2',3'-cyclic-nucleotide 2'-phosphodiesterase/3'-nucleotidase</fullName>
    </submittedName>
</protein>
<evidence type="ECO:0000313" key="6">
    <source>
        <dbReference type="EMBL" id="RUO41078.1"/>
    </source>
</evidence>
<comment type="caution">
    <text evidence="6">The sequence shown here is derived from an EMBL/GenBank/DDBJ whole genome shotgun (WGS) entry which is preliminary data.</text>
</comment>
<organism evidence="6 7">
    <name type="scientific">Pseudidiomarina aestuarii</name>
    <dbReference type="NCBI Taxonomy" id="624146"/>
    <lineage>
        <taxon>Bacteria</taxon>
        <taxon>Pseudomonadati</taxon>
        <taxon>Pseudomonadota</taxon>
        <taxon>Gammaproteobacteria</taxon>
        <taxon>Alteromonadales</taxon>
        <taxon>Idiomarinaceae</taxon>
        <taxon>Pseudidiomarina</taxon>
    </lineage>
</organism>
<keyword evidence="2 3" id="KW-0732">Signal</keyword>
<dbReference type="InterPro" id="IPR036907">
    <property type="entry name" value="5'-Nucleotdase_C_sf"/>
</dbReference>
<feature type="chain" id="PRO_5031602915" evidence="3">
    <location>
        <begin position="26"/>
        <end position="589"/>
    </location>
</feature>
<dbReference type="GO" id="GO:0000166">
    <property type="term" value="F:nucleotide binding"/>
    <property type="evidence" value="ECO:0007669"/>
    <property type="project" value="UniProtKB-KW"/>
</dbReference>
<dbReference type="Proteomes" id="UP000287766">
    <property type="component" value="Unassembled WGS sequence"/>
</dbReference>
<proteinExistence type="inferred from homology"/>
<dbReference type="PANTHER" id="PTHR11575:SF6">
    <property type="entry name" value="2',3'-CYCLIC-NUCLEOTIDE 2'-PHOSPHODIESTERASE_3'-NUCLEOTIDASE"/>
    <property type="match status" value="1"/>
</dbReference>
<gene>
    <name evidence="6" type="ORF">CWE22_02505</name>
</gene>
<dbReference type="Pfam" id="PF02872">
    <property type="entry name" value="5_nucleotid_C"/>
    <property type="match status" value="1"/>
</dbReference>
<sequence>MSATLGFKYLGVVSLVTMLVSTSHATTPISATLRLIATSDIHGEVTGVDYFTGAVVQRGFIHTAATIREAKAEQPNHVLIDNGDLIQGSPLASWAQQHSLDKNPIIQVLNHLQFDVANIGNHEFNFGLEALWQTYAQANFAVMSANIEALESAAIRLPEWLRQTVVLDRTLQAADGSIHPIKIGFVGIVPPQIMMWDQQHLQGKIRTHDMLMTTARGVAEVQEQGADIVVLVAHTGMPKNTSLPTDAEQALHRIAQTPGIDAILFGHQHEVFPGTQVYDELPDVDSVNGKIHDIAAVQPGVYGSHIGIIDLQLQRHHGVWQVLSSHSEARPISVAKAKDIEALVADAHQQTLEYVKQPVGTTAIDLDHRYARVQPTASMQFIHEAQLWHLRQIQDAEIRQQLGTLPVVSAAAPFVTALSEDDTNYTHIEAGAVTLGDIGDLYRYPNTLELVRISGRELKQWLERSAEGFVTGRAESPFSYINTKMPSYNVDSFYGVEYQIDPTQPIGERINSLRYQGKPIAAELVILVATNNYRAAGGGDFAGLNGSQSIYRSPDEIQKILVDFIQQLPNQNYQSDLIKNWTIEGLSSK</sequence>
<keyword evidence="7" id="KW-1185">Reference proteome</keyword>
<accession>A0A7Z7ETG0</accession>
<evidence type="ECO:0000256" key="3">
    <source>
        <dbReference type="RuleBase" id="RU362119"/>
    </source>
</evidence>
<dbReference type="InterPro" id="IPR006179">
    <property type="entry name" value="5_nucleotidase/apyrase"/>
</dbReference>